<sequence>MADESAGPTYIPAFAQPLAPYIKSRQEVLRIRQTLTAYLRSLIIFADDDPGNPNGHAHSHLSLCVPQDAVVGVKQIPPEVTGLRRKYLEALQANVNARKEYLAVSEKQLSERSQGGVAGTEACPVNPNAELQAYLKLLRERRQHAKLQIFQHYLQELKGRDLVKPEDFDTTPDQGQQDILPPDLEQHSEEGSSKDGAEGLLHNLERAVVQAKARLDREKRLLEELKARREVQAIPDSETIAPAVKIMALQRIRDELVHWVEQELTSVANFEEEPVQELPAEEIEESARLLDEQIAQIKDQYAAYVDARKRLLDTASRACQPIGVNSAKPPNRPTEQKQVNDEAALPVEPLNVLSFADDVLLPLSKYQRALTLQKSYLAGMLAKEKSTTLRILNRLSDESHLLPEYPVVARQPRFKHAAAGISSRHATNPTESTKPDEIVSLAEAWAFASNAARTSEQRFVEEKVEEGMEIVPDAQKLLQEIYGTMNQDLEKTSRDEQTQAQDDDGTWKLDARSTRSRARSTNQRTLGPWAKLNGHIGVTD</sequence>
<feature type="region of interest" description="Disordered" evidence="1">
    <location>
        <begin position="488"/>
        <end position="540"/>
    </location>
</feature>
<dbReference type="Proteomes" id="UP000325780">
    <property type="component" value="Unassembled WGS sequence"/>
</dbReference>
<dbReference type="OrthoDB" id="5402392at2759"/>
<evidence type="ECO:0000313" key="3">
    <source>
        <dbReference type="Proteomes" id="UP000325780"/>
    </source>
</evidence>
<keyword evidence="3" id="KW-1185">Reference proteome</keyword>
<protein>
    <submittedName>
        <fullName evidence="2">Uncharacterized protein</fullName>
    </submittedName>
</protein>
<dbReference type="AlphaFoldDB" id="A0A5N6TNW8"/>
<gene>
    <name evidence="2" type="ORF">BDV25DRAFT_159117</name>
</gene>
<evidence type="ECO:0000256" key="1">
    <source>
        <dbReference type="SAM" id="MobiDB-lite"/>
    </source>
</evidence>
<feature type="region of interest" description="Disordered" evidence="1">
    <location>
        <begin position="164"/>
        <end position="196"/>
    </location>
</feature>
<reference evidence="2 3" key="1">
    <citation type="submission" date="2019-04" db="EMBL/GenBank/DDBJ databases">
        <title>Friends and foes A comparative genomics study of 23 Aspergillus species from section Flavi.</title>
        <authorList>
            <consortium name="DOE Joint Genome Institute"/>
            <person name="Kjaerbolling I."/>
            <person name="Vesth T."/>
            <person name="Frisvad J.C."/>
            <person name="Nybo J.L."/>
            <person name="Theobald S."/>
            <person name="Kildgaard S."/>
            <person name="Isbrandt T."/>
            <person name="Kuo A."/>
            <person name="Sato A."/>
            <person name="Lyhne E.K."/>
            <person name="Kogle M.E."/>
            <person name="Wiebenga A."/>
            <person name="Kun R.S."/>
            <person name="Lubbers R.J."/>
            <person name="Makela M.R."/>
            <person name="Barry K."/>
            <person name="Chovatia M."/>
            <person name="Clum A."/>
            <person name="Daum C."/>
            <person name="Haridas S."/>
            <person name="He G."/>
            <person name="LaButti K."/>
            <person name="Lipzen A."/>
            <person name="Mondo S."/>
            <person name="Riley R."/>
            <person name="Salamov A."/>
            <person name="Simmons B.A."/>
            <person name="Magnuson J.K."/>
            <person name="Henrissat B."/>
            <person name="Mortensen U.H."/>
            <person name="Larsen T.O."/>
            <person name="Devries R.P."/>
            <person name="Grigoriev I.V."/>
            <person name="Machida M."/>
            <person name="Baker S.E."/>
            <person name="Andersen M.R."/>
        </authorList>
    </citation>
    <scope>NUCLEOTIDE SEQUENCE [LARGE SCALE GENOMIC DNA]</scope>
    <source>
        <strain evidence="2 3">IBT 18842</strain>
    </source>
</reference>
<name>A0A5N6TNW8_ASPAV</name>
<dbReference type="EMBL" id="ML742178">
    <property type="protein sequence ID" value="KAE8148048.1"/>
    <property type="molecule type" value="Genomic_DNA"/>
</dbReference>
<feature type="compositionally biased region" description="Basic and acidic residues" evidence="1">
    <location>
        <begin position="184"/>
        <end position="196"/>
    </location>
</feature>
<feature type="compositionally biased region" description="Basic and acidic residues" evidence="1">
    <location>
        <begin position="488"/>
        <end position="497"/>
    </location>
</feature>
<evidence type="ECO:0000313" key="2">
    <source>
        <dbReference type="EMBL" id="KAE8148048.1"/>
    </source>
</evidence>
<accession>A0A5N6TNW8</accession>
<organism evidence="2 3">
    <name type="scientific">Aspergillus avenaceus</name>
    <dbReference type="NCBI Taxonomy" id="36643"/>
    <lineage>
        <taxon>Eukaryota</taxon>
        <taxon>Fungi</taxon>
        <taxon>Dikarya</taxon>
        <taxon>Ascomycota</taxon>
        <taxon>Pezizomycotina</taxon>
        <taxon>Eurotiomycetes</taxon>
        <taxon>Eurotiomycetidae</taxon>
        <taxon>Eurotiales</taxon>
        <taxon>Aspergillaceae</taxon>
        <taxon>Aspergillus</taxon>
        <taxon>Aspergillus subgen. Circumdati</taxon>
    </lineage>
</organism>
<proteinExistence type="predicted"/>